<feature type="signal peptide" evidence="1">
    <location>
        <begin position="1"/>
        <end position="20"/>
    </location>
</feature>
<name>A0ABZ0IQU3_9BACT</name>
<dbReference type="EMBL" id="CP136051">
    <property type="protein sequence ID" value="WOK07428.1"/>
    <property type="molecule type" value="Genomic_DNA"/>
</dbReference>
<keyword evidence="4" id="KW-1185">Reference proteome</keyword>
<evidence type="ECO:0000313" key="3">
    <source>
        <dbReference type="EMBL" id="WOK07428.1"/>
    </source>
</evidence>
<accession>A0ABZ0IQU3</accession>
<sequence length="156" mass="17941">MKTTITTIICLFFLTPYVSAGNEPTPFNINDYAWLSGRWTGDGFGGTSEEIWSPPSADGTMMGVYRHHNADGSLNFYEFMVLDKTGLRLKHFTPELVGWETKENYLTFEMITFSKDKIELKGLVFERKSDNQMDIKLRLKRGDSVETEVFQMKKSE</sequence>
<feature type="domain" description="DUF6265" evidence="2">
    <location>
        <begin position="33"/>
        <end position="138"/>
    </location>
</feature>
<gene>
    <name evidence="3" type="ORF">RT717_02175</name>
</gene>
<dbReference type="RefSeq" id="WP_317490106.1">
    <property type="nucleotide sequence ID" value="NZ_CP136051.1"/>
</dbReference>
<dbReference type="Pfam" id="PF19780">
    <property type="entry name" value="DUF6265"/>
    <property type="match status" value="1"/>
</dbReference>
<protein>
    <submittedName>
        <fullName evidence="3">DUF6265 family protein</fullName>
    </submittedName>
</protein>
<feature type="chain" id="PRO_5047156432" evidence="1">
    <location>
        <begin position="21"/>
        <end position="156"/>
    </location>
</feature>
<evidence type="ECO:0000313" key="4">
    <source>
        <dbReference type="Proteomes" id="UP001302349"/>
    </source>
</evidence>
<proteinExistence type="predicted"/>
<organism evidence="3 4">
    <name type="scientific">Imperialibacter roseus</name>
    <dbReference type="NCBI Taxonomy" id="1324217"/>
    <lineage>
        <taxon>Bacteria</taxon>
        <taxon>Pseudomonadati</taxon>
        <taxon>Bacteroidota</taxon>
        <taxon>Cytophagia</taxon>
        <taxon>Cytophagales</taxon>
        <taxon>Flammeovirgaceae</taxon>
        <taxon>Imperialibacter</taxon>
    </lineage>
</organism>
<reference evidence="3 4" key="1">
    <citation type="journal article" date="2023" name="Microbiol. Resour. Announc.">
        <title>Complete Genome Sequence of Imperialibacter roseus strain P4T.</title>
        <authorList>
            <person name="Tizabi D.R."/>
            <person name="Bachvaroff T."/>
            <person name="Hill R.T."/>
        </authorList>
    </citation>
    <scope>NUCLEOTIDE SEQUENCE [LARGE SCALE GENOMIC DNA]</scope>
    <source>
        <strain evidence="3 4">P4T</strain>
    </source>
</reference>
<dbReference type="InterPro" id="IPR046232">
    <property type="entry name" value="DUF6265"/>
</dbReference>
<evidence type="ECO:0000256" key="1">
    <source>
        <dbReference type="SAM" id="SignalP"/>
    </source>
</evidence>
<dbReference type="Proteomes" id="UP001302349">
    <property type="component" value="Chromosome"/>
</dbReference>
<evidence type="ECO:0000259" key="2">
    <source>
        <dbReference type="Pfam" id="PF19780"/>
    </source>
</evidence>
<keyword evidence="1" id="KW-0732">Signal</keyword>